<keyword evidence="3" id="KW-1185">Reference proteome</keyword>
<evidence type="ECO:0000313" key="2">
    <source>
        <dbReference type="EMBL" id="GAA3670504.1"/>
    </source>
</evidence>
<dbReference type="InterPro" id="IPR011040">
    <property type="entry name" value="Sialidase"/>
</dbReference>
<proteinExistence type="predicted"/>
<dbReference type="RefSeq" id="WP_221857012.1">
    <property type="nucleotide sequence ID" value="NZ_BAAAYV010000025.1"/>
</dbReference>
<evidence type="ECO:0000313" key="3">
    <source>
        <dbReference type="Proteomes" id="UP001410795"/>
    </source>
</evidence>
<dbReference type="SUPFAM" id="SSF50939">
    <property type="entry name" value="Sialidases"/>
    <property type="match status" value="1"/>
</dbReference>
<comment type="caution">
    <text evidence="2">The sequence shown here is derived from an EMBL/GenBank/DDBJ whole genome shotgun (WGS) entry which is preliminary data.</text>
</comment>
<dbReference type="InterPro" id="IPR036278">
    <property type="entry name" value="Sialidase_sf"/>
</dbReference>
<protein>
    <submittedName>
        <fullName evidence="2">Exo-alpha-sialidase</fullName>
    </submittedName>
</protein>
<dbReference type="PANTHER" id="PTHR43752">
    <property type="entry name" value="BNR/ASP-BOX REPEAT FAMILY PROTEIN"/>
    <property type="match status" value="1"/>
</dbReference>
<name>A0ABP7BWU7_9MICO</name>
<dbReference type="PANTHER" id="PTHR43752:SF2">
    <property type="entry name" value="BNR_ASP-BOX REPEAT FAMILY PROTEIN"/>
    <property type="match status" value="1"/>
</dbReference>
<dbReference type="Pfam" id="PF13088">
    <property type="entry name" value="BNR_2"/>
    <property type="match status" value="1"/>
</dbReference>
<feature type="domain" description="Sialidase" evidence="1">
    <location>
        <begin position="41"/>
        <end position="367"/>
    </location>
</feature>
<organism evidence="2 3">
    <name type="scientific">Microbacterium marinilacus</name>
    <dbReference type="NCBI Taxonomy" id="415209"/>
    <lineage>
        <taxon>Bacteria</taxon>
        <taxon>Bacillati</taxon>
        <taxon>Actinomycetota</taxon>
        <taxon>Actinomycetes</taxon>
        <taxon>Micrococcales</taxon>
        <taxon>Microbacteriaceae</taxon>
        <taxon>Microbacterium</taxon>
    </lineage>
</organism>
<gene>
    <name evidence="2" type="ORF">GCM10022202_35850</name>
</gene>
<dbReference type="Proteomes" id="UP001410795">
    <property type="component" value="Unassembled WGS sequence"/>
</dbReference>
<sequence>MADVVPPIDGVLVRSRDRAEALIPTDRAENHASFLHRLPDGSLAAVWFAGEREGTPDVRIQLSRLDEATGRWSAAEAVSPRSGQSHQNPVLATLPDGAVWLLYTAQDFGAQDTALLMRRVSQDGGRTWGEPEALIEDRGVFIRQDLVVLGDGTLLLPIFRCHPLPGRQWFGDADTSAVLRSTDGGRSWTEVPVPGSVGAVHMDIVPFEDGGLVAFFRSRWADAVYRSESADSGLSWSEPRAIAVPNNNSSIQMRRAPALGADSVLAVLNPIAAAPGSELGEAEREHDEGKVTAPGAAAPLDRHAVWGVERIPLSLLRSDDRGRTWQRVLDLETADAVPAAVLERAGDRAMEMSYPVLLTDPDGDVHVTYSYCRLAIKHVLVPREALGEAR</sequence>
<accession>A0ABP7BWU7</accession>
<evidence type="ECO:0000259" key="1">
    <source>
        <dbReference type="Pfam" id="PF13088"/>
    </source>
</evidence>
<dbReference type="Gene3D" id="2.120.10.10">
    <property type="match status" value="1"/>
</dbReference>
<reference evidence="3" key="1">
    <citation type="journal article" date="2019" name="Int. J. Syst. Evol. Microbiol.">
        <title>The Global Catalogue of Microorganisms (GCM) 10K type strain sequencing project: providing services to taxonomists for standard genome sequencing and annotation.</title>
        <authorList>
            <consortium name="The Broad Institute Genomics Platform"/>
            <consortium name="The Broad Institute Genome Sequencing Center for Infectious Disease"/>
            <person name="Wu L."/>
            <person name="Ma J."/>
        </authorList>
    </citation>
    <scope>NUCLEOTIDE SEQUENCE [LARGE SCALE GENOMIC DNA]</scope>
    <source>
        <strain evidence="3">JCM 16546</strain>
    </source>
</reference>
<dbReference type="EMBL" id="BAAAYV010000025">
    <property type="protein sequence ID" value="GAA3670504.1"/>
    <property type="molecule type" value="Genomic_DNA"/>
</dbReference>
<dbReference type="CDD" id="cd15482">
    <property type="entry name" value="Sialidase_non-viral"/>
    <property type="match status" value="1"/>
</dbReference>